<organism evidence="1 2">
    <name type="scientific">Hygrophoropsis aurantiaca</name>
    <dbReference type="NCBI Taxonomy" id="72124"/>
    <lineage>
        <taxon>Eukaryota</taxon>
        <taxon>Fungi</taxon>
        <taxon>Dikarya</taxon>
        <taxon>Basidiomycota</taxon>
        <taxon>Agaricomycotina</taxon>
        <taxon>Agaricomycetes</taxon>
        <taxon>Agaricomycetidae</taxon>
        <taxon>Boletales</taxon>
        <taxon>Coniophorineae</taxon>
        <taxon>Hygrophoropsidaceae</taxon>
        <taxon>Hygrophoropsis</taxon>
    </lineage>
</organism>
<protein>
    <submittedName>
        <fullName evidence="1">Oxysterol-binding protein-domain-containing protein</fullName>
    </submittedName>
</protein>
<comment type="caution">
    <text evidence="1">The sequence shown here is derived from an EMBL/GenBank/DDBJ whole genome shotgun (WGS) entry which is preliminary data.</text>
</comment>
<name>A0ACB8AQU0_9AGAM</name>
<dbReference type="EMBL" id="MU267601">
    <property type="protein sequence ID" value="KAH7915331.1"/>
    <property type="molecule type" value="Genomic_DNA"/>
</dbReference>
<evidence type="ECO:0000313" key="2">
    <source>
        <dbReference type="Proteomes" id="UP000790377"/>
    </source>
</evidence>
<dbReference type="Proteomes" id="UP000790377">
    <property type="component" value="Unassembled WGS sequence"/>
</dbReference>
<accession>A0ACB8AQU0</accession>
<evidence type="ECO:0000313" key="1">
    <source>
        <dbReference type="EMBL" id="KAH7915331.1"/>
    </source>
</evidence>
<reference evidence="1" key="1">
    <citation type="journal article" date="2021" name="New Phytol.">
        <title>Evolutionary innovations through gain and loss of genes in the ectomycorrhizal Boletales.</title>
        <authorList>
            <person name="Wu G."/>
            <person name="Miyauchi S."/>
            <person name="Morin E."/>
            <person name="Kuo A."/>
            <person name="Drula E."/>
            <person name="Varga T."/>
            <person name="Kohler A."/>
            <person name="Feng B."/>
            <person name="Cao Y."/>
            <person name="Lipzen A."/>
            <person name="Daum C."/>
            <person name="Hundley H."/>
            <person name="Pangilinan J."/>
            <person name="Johnson J."/>
            <person name="Barry K."/>
            <person name="LaButti K."/>
            <person name="Ng V."/>
            <person name="Ahrendt S."/>
            <person name="Min B."/>
            <person name="Choi I.G."/>
            <person name="Park H."/>
            <person name="Plett J.M."/>
            <person name="Magnuson J."/>
            <person name="Spatafora J.W."/>
            <person name="Nagy L.G."/>
            <person name="Henrissat B."/>
            <person name="Grigoriev I.V."/>
            <person name="Yang Z.L."/>
            <person name="Xu J."/>
            <person name="Martin F.M."/>
        </authorList>
    </citation>
    <scope>NUCLEOTIDE SEQUENCE</scope>
    <source>
        <strain evidence="1">ATCC 28755</strain>
    </source>
</reference>
<gene>
    <name evidence="1" type="ORF">BJ138DRAFT_1141902</name>
</gene>
<keyword evidence="2" id="KW-1185">Reference proteome</keyword>
<proteinExistence type="predicted"/>
<sequence length="715" mass="80752">MSSTIQHSAQLVANSNEGIICQGWLLKKRRKKMQGFARRYFVLYQSGVLSYSVDPKRPVRDQVSLPHAAISTAVGRKDIHIDTNKVTFHIKCLSTDDFNTWMSAFRKFIASDGRISSIAKTTPRLSHSQWNRSGAIVEDMGSSIAELESAIALLQTEDISKKNHASVKSKGDKEKHKDKENSSRFPLFKKSGTHHDDVSNFDSHLHLHFHRIHIALDSLKSQHAALLQSLSPLQNDNAPPPSRGSPLPITTEEHEDTEVAPSRLSTPITRKYKRNSSLISLSDSGPVEWFDAEDGPGEEFFFEDATPDEERREPTLHTNSRSSLHESESSEESFEVKEMLDISSDPSFKATQVVRRTRLPSGPVGDEGSLFAMLKKNVGKDLSTISFPVSFNEPLTLLQRTAEELEYHSLIQQATDASDPIERMCYVAAFAVSGYAHTKHRSGRKGFNPMLAETFEDARMKLIVEKVQHNPVILAYHAEGDGWELSATSAGKTKFWGKSLEIINYGTSQLKIGGDRYAWNKPSSFMRNLMMGTKYLEHCGKMTIDNTTGLRCELEFKQSGYWGVSNEISGTVISSTGDVCARIEGKWDDQLAQALDSSHLRVLWRITPFPKQSIEYYGFTAFGITLNEITSDLEGRLPPTDSRYRPDVRALEEGDTEEAEQQKARLEEMQRERRKRGADRKPRWFKQSGEEWIYTGGYWEARAQGWKNVPIQPLW</sequence>